<organism evidence="2 3">
    <name type="scientific">Trichodelitschia bisporula</name>
    <dbReference type="NCBI Taxonomy" id="703511"/>
    <lineage>
        <taxon>Eukaryota</taxon>
        <taxon>Fungi</taxon>
        <taxon>Dikarya</taxon>
        <taxon>Ascomycota</taxon>
        <taxon>Pezizomycotina</taxon>
        <taxon>Dothideomycetes</taxon>
        <taxon>Dothideomycetes incertae sedis</taxon>
        <taxon>Phaeotrichales</taxon>
        <taxon>Phaeotrichaceae</taxon>
        <taxon>Trichodelitschia</taxon>
    </lineage>
</organism>
<name>A0A6G1HW71_9PEZI</name>
<dbReference type="Proteomes" id="UP000799640">
    <property type="component" value="Unassembled WGS sequence"/>
</dbReference>
<feature type="region of interest" description="Disordered" evidence="1">
    <location>
        <begin position="432"/>
        <end position="465"/>
    </location>
</feature>
<feature type="region of interest" description="Disordered" evidence="1">
    <location>
        <begin position="311"/>
        <end position="339"/>
    </location>
</feature>
<feature type="compositionally biased region" description="Pro residues" evidence="1">
    <location>
        <begin position="321"/>
        <end position="337"/>
    </location>
</feature>
<dbReference type="EMBL" id="ML996695">
    <property type="protein sequence ID" value="KAF2400184.1"/>
    <property type="molecule type" value="Genomic_DNA"/>
</dbReference>
<feature type="region of interest" description="Disordered" evidence="1">
    <location>
        <begin position="104"/>
        <end position="144"/>
    </location>
</feature>
<feature type="compositionally biased region" description="Pro residues" evidence="1">
    <location>
        <begin position="432"/>
        <end position="457"/>
    </location>
</feature>
<gene>
    <name evidence="2" type="ORF">EJ06DRAFT_556538</name>
</gene>
<evidence type="ECO:0000313" key="3">
    <source>
        <dbReference type="Proteomes" id="UP000799640"/>
    </source>
</evidence>
<dbReference type="AlphaFoldDB" id="A0A6G1HW71"/>
<accession>A0A6G1HW71</accession>
<evidence type="ECO:0000256" key="1">
    <source>
        <dbReference type="SAM" id="MobiDB-lite"/>
    </source>
</evidence>
<evidence type="ECO:0000313" key="2">
    <source>
        <dbReference type="EMBL" id="KAF2400184.1"/>
    </source>
</evidence>
<feature type="compositionally biased region" description="Low complexity" evidence="1">
    <location>
        <begin position="104"/>
        <end position="117"/>
    </location>
</feature>
<reference evidence="2" key="1">
    <citation type="journal article" date="2020" name="Stud. Mycol.">
        <title>101 Dothideomycetes genomes: a test case for predicting lifestyles and emergence of pathogens.</title>
        <authorList>
            <person name="Haridas S."/>
            <person name="Albert R."/>
            <person name="Binder M."/>
            <person name="Bloem J."/>
            <person name="Labutti K."/>
            <person name="Salamov A."/>
            <person name="Andreopoulos B."/>
            <person name="Baker S."/>
            <person name="Barry K."/>
            <person name="Bills G."/>
            <person name="Bluhm B."/>
            <person name="Cannon C."/>
            <person name="Castanera R."/>
            <person name="Culley D."/>
            <person name="Daum C."/>
            <person name="Ezra D."/>
            <person name="Gonzalez J."/>
            <person name="Henrissat B."/>
            <person name="Kuo A."/>
            <person name="Liang C."/>
            <person name="Lipzen A."/>
            <person name="Lutzoni F."/>
            <person name="Magnuson J."/>
            <person name="Mondo S."/>
            <person name="Nolan M."/>
            <person name="Ohm R."/>
            <person name="Pangilinan J."/>
            <person name="Park H.-J."/>
            <person name="Ramirez L."/>
            <person name="Alfaro M."/>
            <person name="Sun H."/>
            <person name="Tritt A."/>
            <person name="Yoshinaga Y."/>
            <person name="Zwiers L.-H."/>
            <person name="Turgeon B."/>
            <person name="Goodwin S."/>
            <person name="Spatafora J."/>
            <person name="Crous P."/>
            <person name="Grigoriev I."/>
        </authorList>
    </citation>
    <scope>NUCLEOTIDE SEQUENCE</scope>
    <source>
        <strain evidence="2">CBS 262.69</strain>
    </source>
</reference>
<feature type="region of interest" description="Disordered" evidence="1">
    <location>
        <begin position="234"/>
        <end position="291"/>
    </location>
</feature>
<proteinExistence type="predicted"/>
<sequence>MVMQTGLLKVPLRPRVKGVKTAPPRVGREKEEGVVYPTLPVVEGEDEDMVTAGGEVCPTCMQVLSAGVKVLPGMKMWKSEERGTLKGHRGDSDESDEKDWVTVAATADASPTPSPRRSSPRRSLTDYPSLSNIPPNRPSLPRAHQPATNRIRLITTEPPSPAPLAPSSLRTHLASTLPFNALAGLFFPPHPRHPTHQPCLSTLTPSLSPCPHATSAPTVKNWVRAMRIVEFKPNPAGRNVSERQPLTKPASPPKGKNDAGERRAPAKTESQPKDKRPEPTTLAFRPRAHAASPFTQLTAARLAPLAIMSPPTDFAATRQPPTAPAPALTPPTAPAPPLQTRTTTLTTIAIPTPRRSDSTLVTTLTAAIPSTNPPPTFRTTPPPNPPAPALLPHTQQALHLLCLAVLPEDLLSLLEAEPERCVAFLPTGPLPPPYSLHPTQPPLPQPSPPLPPRPRLQPPHARDPPRLAKAMAGLVKGVYRLGGHRYAGWLGVRRVRGFLGAGDEEDMRVVRG</sequence>
<keyword evidence="3" id="KW-1185">Reference proteome</keyword>
<feature type="compositionally biased region" description="Basic and acidic residues" evidence="1">
    <location>
        <begin position="255"/>
        <end position="278"/>
    </location>
</feature>
<protein>
    <submittedName>
        <fullName evidence="2">Uncharacterized protein</fullName>
    </submittedName>
</protein>